<protein>
    <submittedName>
        <fullName evidence="2">Uncharacterized protein</fullName>
    </submittedName>
</protein>
<evidence type="ECO:0000256" key="1">
    <source>
        <dbReference type="SAM" id="MobiDB-lite"/>
    </source>
</evidence>
<gene>
    <name evidence="2" type="ORF">B6C64_24160</name>
</gene>
<feature type="non-terminal residue" evidence="2">
    <location>
        <position position="101"/>
    </location>
</feature>
<name>A0A629W5P5_SALET</name>
<feature type="compositionally biased region" description="Polar residues" evidence="1">
    <location>
        <begin position="18"/>
        <end position="28"/>
    </location>
</feature>
<feature type="compositionally biased region" description="Basic and acidic residues" evidence="1">
    <location>
        <begin position="8"/>
        <end position="17"/>
    </location>
</feature>
<sequence>MAYQPELMRPELQRDNGNRNGLNIQQPGEGNWRDGFFDDPENAVDHSKSFSRGDVLPTAGVGIAQSVQGTGELARGLGDALIHTPLKTSARIVNELSRMGL</sequence>
<proteinExistence type="predicted"/>
<evidence type="ECO:0000313" key="2">
    <source>
        <dbReference type="EMBL" id="EDG1032593.1"/>
    </source>
</evidence>
<dbReference type="EMBL" id="AAMCZO010000070">
    <property type="protein sequence ID" value="EDG1032593.1"/>
    <property type="molecule type" value="Genomic_DNA"/>
</dbReference>
<organism evidence="2">
    <name type="scientific">Salmonella enterica subsp. enterica serovar Kentucky</name>
    <dbReference type="NCBI Taxonomy" id="192955"/>
    <lineage>
        <taxon>Bacteria</taxon>
        <taxon>Pseudomonadati</taxon>
        <taxon>Pseudomonadota</taxon>
        <taxon>Gammaproteobacteria</taxon>
        <taxon>Enterobacterales</taxon>
        <taxon>Enterobacteriaceae</taxon>
        <taxon>Salmonella</taxon>
    </lineage>
</organism>
<dbReference type="AlphaFoldDB" id="A0A629W5P5"/>
<reference evidence="2" key="1">
    <citation type="submission" date="2018-07" db="EMBL/GenBank/DDBJ databases">
        <authorList>
            <consortium name="NARMS: The National Antimicrobial Resistance Monitoring System"/>
        </authorList>
    </citation>
    <scope>NUCLEOTIDE SEQUENCE</scope>
    <source>
        <strain evidence="2">FSIS1710719</strain>
    </source>
</reference>
<comment type="caution">
    <text evidence="2">The sequence shown here is derived from an EMBL/GenBank/DDBJ whole genome shotgun (WGS) entry which is preliminary data.</text>
</comment>
<accession>A0A629W5P5</accession>
<feature type="region of interest" description="Disordered" evidence="1">
    <location>
        <begin position="1"/>
        <end position="31"/>
    </location>
</feature>